<reference evidence="1 2" key="1">
    <citation type="journal article" date="2008" name="PLoS ONE">
        <title>Environmental adaptation: genomic analysis of the piezotolerant and psychrotolerant deep-sea iron reducing bacterium Shewanella piezotolerans WP3.</title>
        <authorList>
            <person name="Wang F."/>
            <person name="Wang J."/>
            <person name="Jian H."/>
            <person name="Zhang B."/>
            <person name="Li S."/>
            <person name="Wang F."/>
            <person name="Zeng X."/>
            <person name="Gao L."/>
            <person name="Bartlett D.H."/>
            <person name="Yu J."/>
            <person name="Hu S."/>
            <person name="Xiao X."/>
        </authorList>
    </citation>
    <scope>NUCLEOTIDE SEQUENCE [LARGE SCALE GENOMIC DNA]</scope>
    <source>
        <strain evidence="2">WP3 / JCM 13877</strain>
    </source>
</reference>
<name>B8CGX1_SHEPW</name>
<keyword evidence="2" id="KW-1185">Reference proteome</keyword>
<dbReference type="OrthoDB" id="935695at2"/>
<dbReference type="HOGENOM" id="CLU_1991158_0_0_6"/>
<dbReference type="AlphaFoldDB" id="B8CGX1"/>
<dbReference type="InterPro" id="IPR025644">
    <property type="entry name" value="DUF4344"/>
</dbReference>
<dbReference type="Proteomes" id="UP000000753">
    <property type="component" value="Chromosome"/>
</dbReference>
<proteinExistence type="predicted"/>
<dbReference type="KEGG" id="swp:swp_0120"/>
<dbReference type="EMBL" id="CP000472">
    <property type="protein sequence ID" value="ACJ26964.1"/>
    <property type="molecule type" value="Genomic_DNA"/>
</dbReference>
<dbReference type="RefSeq" id="WP_020910348.1">
    <property type="nucleotide sequence ID" value="NC_011566.1"/>
</dbReference>
<dbReference type="STRING" id="225849.swp_0120"/>
<dbReference type="eggNOG" id="COG2856">
    <property type="taxonomic scope" value="Bacteria"/>
</dbReference>
<evidence type="ECO:0000313" key="1">
    <source>
        <dbReference type="EMBL" id="ACJ26964.1"/>
    </source>
</evidence>
<organism evidence="1 2">
    <name type="scientific">Shewanella piezotolerans (strain WP3 / JCM 13877)</name>
    <dbReference type="NCBI Taxonomy" id="225849"/>
    <lineage>
        <taxon>Bacteria</taxon>
        <taxon>Pseudomonadati</taxon>
        <taxon>Pseudomonadota</taxon>
        <taxon>Gammaproteobacteria</taxon>
        <taxon>Alteromonadales</taxon>
        <taxon>Shewanellaceae</taxon>
        <taxon>Shewanella</taxon>
    </lineage>
</organism>
<gene>
    <name evidence="1" type="ordered locus">swp_0120</name>
</gene>
<sequence length="125" mass="13791">MPLKRASSSRAGIVKSVEPQLQLLVDELPLQQSLQIVYGAEDGPLFDPELMQIHIPYAFIIEVFNRFSADNYQKTGVSAATATQDALLHTIGHEYGHAFIYANQVIVLGKEEDAVDTLATLYQSV</sequence>
<evidence type="ECO:0000313" key="2">
    <source>
        <dbReference type="Proteomes" id="UP000000753"/>
    </source>
</evidence>
<accession>B8CGX1</accession>
<protein>
    <submittedName>
        <fullName evidence="1">Uncharacterized protein</fullName>
    </submittedName>
</protein>
<dbReference type="Pfam" id="PF14247">
    <property type="entry name" value="DUF4344"/>
    <property type="match status" value="1"/>
</dbReference>